<dbReference type="Proteomes" id="UP000501346">
    <property type="component" value="Chromosome ScXVI"/>
</dbReference>
<evidence type="ECO:0000313" key="12">
    <source>
        <dbReference type="EMBL" id="QID82757.1"/>
    </source>
</evidence>
<feature type="region of interest" description="Disordered" evidence="10">
    <location>
        <begin position="30"/>
        <end position="169"/>
    </location>
</feature>
<dbReference type="Pfam" id="PF02940">
    <property type="entry name" value="mRNA_triPase"/>
    <property type="match status" value="1"/>
</dbReference>
<dbReference type="Gene3D" id="3.20.100.10">
    <property type="entry name" value="mRNA triphosphatase Cet1-like"/>
    <property type="match status" value="1"/>
</dbReference>
<dbReference type="InterPro" id="IPR040343">
    <property type="entry name" value="Cet1/Ctl1"/>
</dbReference>
<dbReference type="EMBL" id="CP048997">
    <property type="protein sequence ID" value="QID82757.1"/>
    <property type="molecule type" value="Genomic_DNA"/>
</dbReference>
<evidence type="ECO:0000256" key="8">
    <source>
        <dbReference type="RuleBase" id="RU367053"/>
    </source>
</evidence>
<dbReference type="InterPro" id="IPR004206">
    <property type="entry name" value="mRNA_triPase_Cet1"/>
</dbReference>
<comment type="function">
    <text evidence="8">First step of mRNA capping. Converts the 5'-triphosphate end of a nascent mRNA chain into a diphosphate end.</text>
</comment>
<evidence type="ECO:0000313" key="13">
    <source>
        <dbReference type="Proteomes" id="UP000501346"/>
    </source>
</evidence>
<organism evidence="12 13">
    <name type="scientific">Saccharomyces pastorianus</name>
    <name type="common">Lager yeast</name>
    <name type="synonym">Saccharomyces cerevisiae x Saccharomyces eubayanus</name>
    <dbReference type="NCBI Taxonomy" id="27292"/>
    <lineage>
        <taxon>Eukaryota</taxon>
        <taxon>Fungi</taxon>
        <taxon>Dikarya</taxon>
        <taxon>Ascomycota</taxon>
        <taxon>Saccharomycotina</taxon>
        <taxon>Saccharomycetes</taxon>
        <taxon>Saccharomycetales</taxon>
        <taxon>Saccharomycetaceae</taxon>
        <taxon>Saccharomyces</taxon>
    </lineage>
</organism>
<evidence type="ECO:0000256" key="10">
    <source>
        <dbReference type="SAM" id="MobiDB-lite"/>
    </source>
</evidence>
<dbReference type="SUPFAM" id="SSF55154">
    <property type="entry name" value="CYTH-like phosphatases"/>
    <property type="match status" value="1"/>
</dbReference>
<dbReference type="PANTHER" id="PTHR28118">
    <property type="entry name" value="POLYNUCLEOTIDE 5'-TRIPHOSPHATASE-RELATED"/>
    <property type="match status" value="1"/>
</dbReference>
<keyword evidence="6 8" id="KW-0539">Nucleus</keyword>
<keyword evidence="4 8" id="KW-0507">mRNA processing</keyword>
<gene>
    <name evidence="12" type="primary">CET1_1</name>
    <name evidence="12" type="ORF">GRS66_005188</name>
</gene>
<dbReference type="CDD" id="cd07470">
    <property type="entry name" value="CYTH-like_mRNA_RTPase"/>
    <property type="match status" value="1"/>
</dbReference>
<evidence type="ECO:0000256" key="9">
    <source>
        <dbReference type="SAM" id="Coils"/>
    </source>
</evidence>
<comment type="subunit">
    <text evidence="8">Heterodimer. The mRNA-capping enzyme is composed of two separate chains alpha and beta, respectively a mRNA guanylyltransferase and an mRNA 5'-triphosphate monophosphatase.</text>
</comment>
<dbReference type="OrthoDB" id="272147at2759"/>
<feature type="region of interest" description="Disordered" evidence="10">
    <location>
        <begin position="1"/>
        <end position="20"/>
    </location>
</feature>
<feature type="domain" description="mRNA triphosphatase Cet1-like" evidence="11">
    <location>
        <begin position="279"/>
        <end position="497"/>
    </location>
</feature>
<evidence type="ECO:0000256" key="2">
    <source>
        <dbReference type="ARBA" id="ARBA00004123"/>
    </source>
</evidence>
<evidence type="ECO:0000256" key="4">
    <source>
        <dbReference type="ARBA" id="ARBA00022664"/>
    </source>
</evidence>
<evidence type="ECO:0000259" key="11">
    <source>
        <dbReference type="Pfam" id="PF02940"/>
    </source>
</evidence>
<comment type="cofactor">
    <cofactor evidence="1 8">
        <name>Mg(2+)</name>
        <dbReference type="ChEBI" id="CHEBI:18420"/>
    </cofactor>
</comment>
<proteinExistence type="inferred from homology"/>
<dbReference type="GO" id="GO:0004651">
    <property type="term" value="F:polynucleotide 5'-phosphatase activity"/>
    <property type="evidence" value="ECO:0007669"/>
    <property type="project" value="UniProtKB-UniRule"/>
</dbReference>
<accession>A0A6C1E1X0</accession>
<dbReference type="GO" id="GO:0031533">
    <property type="term" value="C:mRNA capping enzyme complex"/>
    <property type="evidence" value="ECO:0007669"/>
    <property type="project" value="UniProtKB-UniRule"/>
</dbReference>
<dbReference type="GO" id="GO:0140818">
    <property type="term" value="F:mRNA 5'-triphosphate monophosphatase activity"/>
    <property type="evidence" value="ECO:0007669"/>
    <property type="project" value="UniProtKB-EC"/>
</dbReference>
<dbReference type="InterPro" id="IPR033469">
    <property type="entry name" value="CYTH-like_dom_sf"/>
</dbReference>
<reference evidence="12 13" key="1">
    <citation type="journal article" date="2019" name="BMC Genomics">
        <title>Chromosome level assembly and comparative genome analysis confirm lager-brewing yeasts originated from a single hybridization.</title>
        <authorList>
            <person name="Salazar A.N."/>
            <person name="Gorter de Vries A.R."/>
            <person name="van den Broek M."/>
            <person name="Brouwers N."/>
            <person name="de la Torre Cortes P."/>
            <person name="Kuijpers N.G.A."/>
            <person name="Daran J.G."/>
            <person name="Abeel T."/>
        </authorList>
    </citation>
    <scope>NUCLEOTIDE SEQUENCE [LARGE SCALE GENOMIC DNA]</scope>
    <source>
        <strain evidence="12 13">CBS 1483</strain>
    </source>
</reference>
<sequence>MSYTDNPPQTKRALSLDDLVNHDENEKVKLQKLSEAANGSRPFAENLESDINQTETGQAAPIDNYKESTGHGSHSQKPKSRKSSNDDEETDTDDEMGASGEINFDSEMDFDYDKQHRNLLSNGSPPMNDGSDANAKLEKPSDDSIHQNSKSDEEQRIPKQGNEGNIASNYITQVPLQKQKQTEKKIAGNAVGSVVKKEEEANAAVDNIFEEKATLQSKKNNIKRDLEVLNEISASSKPSKYKNVPIWAQKWKPTIKALQSINVKDLKIDPSFLNIIPDDDLTKSVQDWVYATIYSIAPELRSFIELEMKFGVIIDAKGPDRVNPPVSSQCVFTELDAHLTPNIDASLFKELSKYIRGISEVTENTGKFSIIESQTRDSVYRVGLSTQRPRFLRMSTDIKTGRVGQFIEKRHVAQLLLYSPKDSYDVKISLNLELPVPDNDPPEKYKCQSPISERTKDRVSYIHNDSCTRIDITKVENHNQNSKSRQSETTHEVELEINTPALLNAFDNITNDSKEYASLIRTFLNNGTIIRRKLSSLSYEIFEGSKKVM</sequence>
<keyword evidence="13" id="KW-1185">Reference proteome</keyword>
<feature type="compositionally biased region" description="Acidic residues" evidence="10">
    <location>
        <begin position="86"/>
        <end position="96"/>
    </location>
</feature>
<keyword evidence="9" id="KW-0175">Coiled coil</keyword>
<keyword evidence="8" id="KW-0506">mRNA capping</keyword>
<keyword evidence="5 8" id="KW-0378">Hydrolase</keyword>
<dbReference type="PANTHER" id="PTHR28118:SF1">
    <property type="entry name" value="POLYNUCLEOTIDE 5'-TRIPHOSPHATASE CTL1-RELATED"/>
    <property type="match status" value="1"/>
</dbReference>
<comment type="subcellular location">
    <subcellularLocation>
        <location evidence="2 8">Nucleus</location>
    </subcellularLocation>
</comment>
<dbReference type="EC" id="3.6.1.74" evidence="8"/>
<feature type="compositionally biased region" description="Basic and acidic residues" evidence="10">
    <location>
        <begin position="135"/>
        <end position="157"/>
    </location>
</feature>
<dbReference type="GO" id="GO:0006370">
    <property type="term" value="P:7-methylguanosine mRNA capping"/>
    <property type="evidence" value="ECO:0007669"/>
    <property type="project" value="UniProtKB-UniRule"/>
</dbReference>
<evidence type="ECO:0000256" key="6">
    <source>
        <dbReference type="ARBA" id="ARBA00023242"/>
    </source>
</evidence>
<dbReference type="FunFam" id="3.20.100.10:FF:000001">
    <property type="entry name" value="mRNA-capping enzyme subunit beta"/>
    <property type="match status" value="1"/>
</dbReference>
<comment type="catalytic activity">
    <reaction evidence="7">
        <text>a 5'-end triphospho-ribonucleoside in mRNA + H2O = a 5'-end diphospho-ribonucleoside in mRNA + phosphate + H(+)</text>
        <dbReference type="Rhea" id="RHEA:67004"/>
        <dbReference type="Rhea" id="RHEA-COMP:17164"/>
        <dbReference type="Rhea" id="RHEA-COMP:17165"/>
        <dbReference type="ChEBI" id="CHEBI:15377"/>
        <dbReference type="ChEBI" id="CHEBI:15378"/>
        <dbReference type="ChEBI" id="CHEBI:43474"/>
        <dbReference type="ChEBI" id="CHEBI:167616"/>
        <dbReference type="ChEBI" id="CHEBI:167618"/>
        <dbReference type="EC" id="3.6.1.74"/>
    </reaction>
    <physiologicalReaction direction="left-to-right" evidence="7">
        <dbReference type="Rhea" id="RHEA:67005"/>
    </physiologicalReaction>
</comment>
<evidence type="ECO:0000256" key="3">
    <source>
        <dbReference type="ARBA" id="ARBA00006345"/>
    </source>
</evidence>
<evidence type="ECO:0000256" key="7">
    <source>
        <dbReference type="ARBA" id="ARBA00047740"/>
    </source>
</evidence>
<evidence type="ECO:0000256" key="5">
    <source>
        <dbReference type="ARBA" id="ARBA00022801"/>
    </source>
</evidence>
<dbReference type="AlphaFoldDB" id="A0A6C1E1X0"/>
<dbReference type="InterPro" id="IPR037009">
    <property type="entry name" value="mRNA_triPase_Cet1_sf"/>
</dbReference>
<name>A0A6C1E1X0_SACPS</name>
<protein>
    <recommendedName>
        <fullName evidence="8">mRNA-capping enzyme subunit beta</fullName>
        <ecNumber evidence="8">3.6.1.74</ecNumber>
    </recommendedName>
    <alternativeName>
        <fullName evidence="8">mRNA 5'-phosphatase</fullName>
    </alternativeName>
    <alternativeName>
        <fullName evidence="8">mRNA 5'-triphosphate monophosphatase</fullName>
    </alternativeName>
</protein>
<feature type="coiled-coil region" evidence="9">
    <location>
        <begin position="205"/>
        <end position="232"/>
    </location>
</feature>
<evidence type="ECO:0000256" key="1">
    <source>
        <dbReference type="ARBA" id="ARBA00001946"/>
    </source>
</evidence>
<comment type="similarity">
    <text evidence="3 8">Belongs to the fungal TPase family.</text>
</comment>